<organism evidence="2 3">
    <name type="scientific">Polarella glacialis</name>
    <name type="common">Dinoflagellate</name>
    <dbReference type="NCBI Taxonomy" id="89957"/>
    <lineage>
        <taxon>Eukaryota</taxon>
        <taxon>Sar</taxon>
        <taxon>Alveolata</taxon>
        <taxon>Dinophyceae</taxon>
        <taxon>Suessiales</taxon>
        <taxon>Suessiaceae</taxon>
        <taxon>Polarella</taxon>
    </lineage>
</organism>
<gene>
    <name evidence="2" type="ORF">PGLA2088_LOCUS15957</name>
</gene>
<proteinExistence type="predicted"/>
<dbReference type="Proteomes" id="UP000626109">
    <property type="component" value="Unassembled WGS sequence"/>
</dbReference>
<evidence type="ECO:0000256" key="1">
    <source>
        <dbReference type="SAM" id="MobiDB-lite"/>
    </source>
</evidence>
<protein>
    <submittedName>
        <fullName evidence="2">Uncharacterized protein</fullName>
    </submittedName>
</protein>
<feature type="region of interest" description="Disordered" evidence="1">
    <location>
        <begin position="31"/>
        <end position="54"/>
    </location>
</feature>
<feature type="region of interest" description="Disordered" evidence="1">
    <location>
        <begin position="98"/>
        <end position="123"/>
    </location>
</feature>
<accession>A0A813J7T7</accession>
<feature type="non-terminal residue" evidence="2">
    <location>
        <position position="1"/>
    </location>
</feature>
<comment type="caution">
    <text evidence="2">The sequence shown here is derived from an EMBL/GenBank/DDBJ whole genome shotgun (WGS) entry which is preliminary data.</text>
</comment>
<reference evidence="2" key="1">
    <citation type="submission" date="2021-02" db="EMBL/GenBank/DDBJ databases">
        <authorList>
            <person name="Dougan E. K."/>
            <person name="Rhodes N."/>
            <person name="Thang M."/>
            <person name="Chan C."/>
        </authorList>
    </citation>
    <scope>NUCLEOTIDE SEQUENCE</scope>
</reference>
<name>A0A813J7T7_POLGL</name>
<evidence type="ECO:0000313" key="3">
    <source>
        <dbReference type="Proteomes" id="UP000626109"/>
    </source>
</evidence>
<dbReference type="EMBL" id="CAJNNW010020004">
    <property type="protein sequence ID" value="CAE8665562.1"/>
    <property type="molecule type" value="Genomic_DNA"/>
</dbReference>
<dbReference type="AlphaFoldDB" id="A0A813J7T7"/>
<evidence type="ECO:0000313" key="2">
    <source>
        <dbReference type="EMBL" id="CAE8665562.1"/>
    </source>
</evidence>
<sequence>DLPRVKMAMASELFQKLNQRMCAVEGRALENPATPERELQVESSEQGSAGRRLRKSIGSDFLTTIAERRARVDGNAKTFENSPSIKVSDVVYGELPPSPVRGRRSLGAATSPSPGKGRLSLTSPRIDNSWIGAELQESGSKEMQPMPVVAANRVSWTASLARSGPRRGRVIDSPEFKVACCPGPVFLRLVFGDDERRCRLSLHGTRPSDCEVRVVFFAGDKWQTGEKGRPSTWQEGETPGAEFAVSDMAEVSSVFFCGLIHHSPLISAA</sequence>